<accession>A0ABV6VL20</accession>
<dbReference type="RefSeq" id="WP_380517572.1">
    <property type="nucleotide sequence ID" value="NZ_JBHEZX010000022.1"/>
</dbReference>
<evidence type="ECO:0000256" key="1">
    <source>
        <dbReference type="SAM" id="MobiDB-lite"/>
    </source>
</evidence>
<feature type="non-terminal residue" evidence="2">
    <location>
        <position position="120"/>
    </location>
</feature>
<feature type="region of interest" description="Disordered" evidence="1">
    <location>
        <begin position="91"/>
        <end position="120"/>
    </location>
</feature>
<keyword evidence="3" id="KW-1185">Reference proteome</keyword>
<name>A0ABV6VL20_9ACTN</name>
<gene>
    <name evidence="2" type="ORF">ACEZDG_33945</name>
</gene>
<dbReference type="Proteomes" id="UP001592582">
    <property type="component" value="Unassembled WGS sequence"/>
</dbReference>
<organism evidence="2 3">
    <name type="scientific">Streptacidiphilus alkalitolerans</name>
    <dbReference type="NCBI Taxonomy" id="3342712"/>
    <lineage>
        <taxon>Bacteria</taxon>
        <taxon>Bacillati</taxon>
        <taxon>Actinomycetota</taxon>
        <taxon>Actinomycetes</taxon>
        <taxon>Kitasatosporales</taxon>
        <taxon>Streptomycetaceae</taxon>
        <taxon>Streptacidiphilus</taxon>
    </lineage>
</organism>
<reference evidence="2 3" key="1">
    <citation type="submission" date="2024-09" db="EMBL/GenBank/DDBJ databases">
        <authorList>
            <person name="Lee S.D."/>
        </authorList>
    </citation>
    <scope>NUCLEOTIDE SEQUENCE [LARGE SCALE GENOMIC DNA]</scope>
    <source>
        <strain evidence="2 3">N1-1</strain>
    </source>
</reference>
<evidence type="ECO:0000313" key="3">
    <source>
        <dbReference type="Proteomes" id="UP001592582"/>
    </source>
</evidence>
<dbReference type="EMBL" id="JBHEZX010000022">
    <property type="protein sequence ID" value="MFC1414277.1"/>
    <property type="molecule type" value="Genomic_DNA"/>
</dbReference>
<sequence length="120" mass="13193">MDRIRAARAGATVRLPKGHGHLRLLEGSYTYIRQFAPRGFEAARFAGDTDARPLIEALEILRELNATGARIVPTGAPTLLEPVSEVDQVTRRLPRGQPKGVARDSEAAWRLGGRLRNPTE</sequence>
<comment type="caution">
    <text evidence="2">The sequence shown here is derived from an EMBL/GenBank/DDBJ whole genome shotgun (WGS) entry which is preliminary data.</text>
</comment>
<proteinExistence type="predicted"/>
<protein>
    <submittedName>
        <fullName evidence="2">Uncharacterized protein</fullName>
    </submittedName>
</protein>
<evidence type="ECO:0000313" key="2">
    <source>
        <dbReference type="EMBL" id="MFC1414277.1"/>
    </source>
</evidence>